<evidence type="ECO:0000313" key="8">
    <source>
        <dbReference type="Proteomes" id="UP000031620"/>
    </source>
</evidence>
<dbReference type="STRING" id="1291742.LOOC260_100280"/>
<evidence type="ECO:0000256" key="5">
    <source>
        <dbReference type="SAM" id="MobiDB-lite"/>
    </source>
</evidence>
<dbReference type="InterPro" id="IPR009003">
    <property type="entry name" value="Peptidase_S1_PA"/>
</dbReference>
<dbReference type="GO" id="GO:0004252">
    <property type="term" value="F:serine-type endopeptidase activity"/>
    <property type="evidence" value="ECO:0007669"/>
    <property type="project" value="InterPro"/>
</dbReference>
<evidence type="ECO:0000259" key="6">
    <source>
        <dbReference type="SMART" id="SM00228"/>
    </source>
</evidence>
<sequence length="430" mass="43852">MDNNNKKEVGPKPKKKLNSWWKVALIALIAGLIGGGVAYGAGNFISNGFSTSSSSVPSGSSKAGGTKVNQSNVKGSSQSTKAFNQVKSSVVSVINLQAQSSSGDSLTGMFGQSSSSDSSSSNSALEAASEGSGVIYKKNGNTAYVVTNNHVVSGSSKLEVILSSGKKINAKIVGTDATTDLAVLKINAANVSTVASFGNSNQIEAGQSVLAIGSPLGSDYATSVTEGIISAKKRTVQVQDNSGSTTGNASVIQTDAAINPGNSGGPLINLAGQVIGINSMKLSSDEEGTSVEGMGFSIPSNEVVSVINQLVKNGKITRPALGIELVGLDNISAAQQKSILKVPSSVTKGIVVMKILSPSAAGNAGLKKYDVITELDGEKVTDEAKLKDALYKHKIGDSVSVKYYRGGDLKTATIKLSESTSSLSSESSSE</sequence>
<protein>
    <submittedName>
        <fullName evidence="7">Trypsin-like serine protease</fullName>
    </submittedName>
</protein>
<keyword evidence="2 7" id="KW-0645">Protease</keyword>
<evidence type="ECO:0000256" key="1">
    <source>
        <dbReference type="ARBA" id="ARBA00010541"/>
    </source>
</evidence>
<dbReference type="SUPFAM" id="SSF50156">
    <property type="entry name" value="PDZ domain-like"/>
    <property type="match status" value="1"/>
</dbReference>
<reference evidence="7 8" key="1">
    <citation type="submission" date="2014-11" db="EMBL/GenBank/DDBJ databases">
        <title>Complete genome sequence and analysis of Lactobacillus hokkaidonensis LOOC260T.</title>
        <authorList>
            <person name="Tanizawa Y."/>
            <person name="Tohno M."/>
            <person name="Kaminuma E."/>
            <person name="Nakamura Y."/>
            <person name="Arita M."/>
        </authorList>
    </citation>
    <scope>NUCLEOTIDE SEQUENCE [LARGE SCALE GENOMIC DNA]</scope>
    <source>
        <strain evidence="7 8">LOOC260</strain>
    </source>
</reference>
<feature type="region of interest" description="Disordered" evidence="5">
    <location>
        <begin position="55"/>
        <end position="80"/>
    </location>
</feature>
<name>A0A0A1GQM5_9LACO</name>
<dbReference type="PRINTS" id="PR00834">
    <property type="entry name" value="PROTEASES2C"/>
</dbReference>
<dbReference type="Gene3D" id="2.30.42.10">
    <property type="match status" value="1"/>
</dbReference>
<dbReference type="HOGENOM" id="CLU_020120_0_2_9"/>
<dbReference type="Proteomes" id="UP000031620">
    <property type="component" value="Chromosome"/>
</dbReference>
<dbReference type="GO" id="GO:0006508">
    <property type="term" value="P:proteolysis"/>
    <property type="evidence" value="ECO:0007669"/>
    <property type="project" value="UniProtKB-KW"/>
</dbReference>
<dbReference type="InterPro" id="IPR051201">
    <property type="entry name" value="Chloro_Bact_Ser_Proteases"/>
</dbReference>
<accession>A0A0A1GQM5</accession>
<dbReference type="EMBL" id="AP014680">
    <property type="protein sequence ID" value="BAP84607.1"/>
    <property type="molecule type" value="Genomic_DNA"/>
</dbReference>
<dbReference type="SUPFAM" id="SSF50494">
    <property type="entry name" value="Trypsin-like serine proteases"/>
    <property type="match status" value="1"/>
</dbReference>
<keyword evidence="4" id="KW-0720">Serine protease</keyword>
<feature type="region of interest" description="Disordered" evidence="5">
    <location>
        <begin position="101"/>
        <end position="124"/>
    </location>
</feature>
<evidence type="ECO:0000256" key="3">
    <source>
        <dbReference type="ARBA" id="ARBA00022801"/>
    </source>
</evidence>
<comment type="similarity">
    <text evidence="1">Belongs to the peptidase S1C family.</text>
</comment>
<keyword evidence="3" id="KW-0378">Hydrolase</keyword>
<dbReference type="InterPro" id="IPR001940">
    <property type="entry name" value="Peptidase_S1C"/>
</dbReference>
<evidence type="ECO:0000256" key="2">
    <source>
        <dbReference type="ARBA" id="ARBA00022670"/>
    </source>
</evidence>
<dbReference type="PANTHER" id="PTHR43343:SF3">
    <property type="entry name" value="PROTEASE DO-LIKE 8, CHLOROPLASTIC"/>
    <property type="match status" value="1"/>
</dbReference>
<dbReference type="CDD" id="cd06781">
    <property type="entry name" value="cpPDZ_BsHtra-like"/>
    <property type="match status" value="1"/>
</dbReference>
<feature type="compositionally biased region" description="Low complexity" evidence="5">
    <location>
        <begin position="55"/>
        <end position="65"/>
    </location>
</feature>
<dbReference type="SMART" id="SM00228">
    <property type="entry name" value="PDZ"/>
    <property type="match status" value="1"/>
</dbReference>
<dbReference type="AlphaFoldDB" id="A0A0A1GQM5"/>
<dbReference type="InterPro" id="IPR043504">
    <property type="entry name" value="Peptidase_S1_PA_chymotrypsin"/>
</dbReference>
<dbReference type="PANTHER" id="PTHR43343">
    <property type="entry name" value="PEPTIDASE S12"/>
    <property type="match status" value="1"/>
</dbReference>
<feature type="domain" description="PDZ" evidence="6">
    <location>
        <begin position="319"/>
        <end position="407"/>
    </location>
</feature>
<evidence type="ECO:0000256" key="4">
    <source>
        <dbReference type="ARBA" id="ARBA00022825"/>
    </source>
</evidence>
<proteinExistence type="inferred from homology"/>
<organism evidence="7 8">
    <name type="scientific">Paucilactobacillus hokkaidonensis JCM 18461</name>
    <dbReference type="NCBI Taxonomy" id="1291742"/>
    <lineage>
        <taxon>Bacteria</taxon>
        <taxon>Bacillati</taxon>
        <taxon>Bacillota</taxon>
        <taxon>Bacilli</taxon>
        <taxon>Lactobacillales</taxon>
        <taxon>Lactobacillaceae</taxon>
        <taxon>Paucilactobacillus</taxon>
    </lineage>
</organism>
<dbReference type="Pfam" id="PF13365">
    <property type="entry name" value="Trypsin_2"/>
    <property type="match status" value="1"/>
</dbReference>
<feature type="compositionally biased region" description="Low complexity" evidence="5">
    <location>
        <begin position="113"/>
        <end position="124"/>
    </location>
</feature>
<dbReference type="Gene3D" id="2.40.10.10">
    <property type="entry name" value="Trypsin-like serine proteases"/>
    <property type="match status" value="2"/>
</dbReference>
<dbReference type="InterPro" id="IPR001478">
    <property type="entry name" value="PDZ"/>
</dbReference>
<gene>
    <name evidence="7" type="ORF">LOOC260_100280</name>
</gene>
<dbReference type="Pfam" id="PF13180">
    <property type="entry name" value="PDZ_2"/>
    <property type="match status" value="1"/>
</dbReference>
<dbReference type="KEGG" id="lho:LOOC260_100280"/>
<feature type="compositionally biased region" description="Polar residues" evidence="5">
    <location>
        <begin position="67"/>
        <end position="80"/>
    </location>
</feature>
<dbReference type="InterPro" id="IPR036034">
    <property type="entry name" value="PDZ_sf"/>
</dbReference>
<evidence type="ECO:0000313" key="7">
    <source>
        <dbReference type="EMBL" id="BAP84607.1"/>
    </source>
</evidence>